<evidence type="ECO:0000256" key="1">
    <source>
        <dbReference type="ARBA" id="ARBA00004651"/>
    </source>
</evidence>
<protein>
    <submittedName>
        <fullName evidence="9">Sugar ABC transporter permease</fullName>
    </submittedName>
</protein>
<dbReference type="InterPro" id="IPR000515">
    <property type="entry name" value="MetI-like"/>
</dbReference>
<feature type="transmembrane region" description="Helical" evidence="7">
    <location>
        <begin position="82"/>
        <end position="106"/>
    </location>
</feature>
<feature type="transmembrane region" description="Helical" evidence="7">
    <location>
        <begin position="278"/>
        <end position="298"/>
    </location>
</feature>
<keyword evidence="2 7" id="KW-0813">Transport</keyword>
<keyword evidence="10" id="KW-1185">Reference proteome</keyword>
<dbReference type="CDD" id="cd06261">
    <property type="entry name" value="TM_PBP2"/>
    <property type="match status" value="1"/>
</dbReference>
<comment type="subcellular location">
    <subcellularLocation>
        <location evidence="1 7">Cell membrane</location>
        <topology evidence="1 7">Multi-pass membrane protein</topology>
    </subcellularLocation>
</comment>
<dbReference type="AlphaFoldDB" id="A0A7G5C1Q0"/>
<sequence length="310" mass="34920">MSKPTSTATAKAPAPRKTGFLYNQRYAPYVFTLPFVLTFLVFFTYPVISTIQMSFQEVLPGATKYIGFKNYENLFNKHYYRAIYNSLIYTVLTLVVLIPLPLLFAVMLNSSKLPFKNFFRSTFFIPALVSIVVAGTIFRLMLGQSEGAIVNQIIGLFGFEPQKWLADARLGMLALVLMATWRWLGVNIIYFLSGLQSIPNDIYESASIDGATTWQKFMKITVPLLKPVTIYVLTISIFGGLSMFIESFMLWSGNRSPKDMGLTMVGYIYQQGFEQNNMGFGSAIGLSLLGFTLVLNLIQLKVFGLFKKED</sequence>
<evidence type="ECO:0000256" key="6">
    <source>
        <dbReference type="ARBA" id="ARBA00023136"/>
    </source>
</evidence>
<dbReference type="GO" id="GO:0005886">
    <property type="term" value="C:plasma membrane"/>
    <property type="evidence" value="ECO:0007669"/>
    <property type="project" value="UniProtKB-SubCell"/>
</dbReference>
<proteinExistence type="inferred from homology"/>
<evidence type="ECO:0000256" key="2">
    <source>
        <dbReference type="ARBA" id="ARBA00022448"/>
    </source>
</evidence>
<dbReference type="EMBL" id="CP041969">
    <property type="protein sequence ID" value="QMV43134.1"/>
    <property type="molecule type" value="Genomic_DNA"/>
</dbReference>
<dbReference type="GO" id="GO:0055085">
    <property type="term" value="P:transmembrane transport"/>
    <property type="evidence" value="ECO:0007669"/>
    <property type="project" value="InterPro"/>
</dbReference>
<accession>A0A7G5C1Q0</accession>
<keyword evidence="3" id="KW-1003">Cell membrane</keyword>
<evidence type="ECO:0000313" key="10">
    <source>
        <dbReference type="Proteomes" id="UP000515679"/>
    </source>
</evidence>
<evidence type="ECO:0000256" key="5">
    <source>
        <dbReference type="ARBA" id="ARBA00022989"/>
    </source>
</evidence>
<feature type="transmembrane region" description="Helical" evidence="7">
    <location>
        <begin position="170"/>
        <end position="192"/>
    </location>
</feature>
<evidence type="ECO:0000259" key="8">
    <source>
        <dbReference type="PROSITE" id="PS50928"/>
    </source>
</evidence>
<dbReference type="PANTHER" id="PTHR30193:SF37">
    <property type="entry name" value="INNER MEMBRANE ABC TRANSPORTER PERMEASE PROTEIN YCJO"/>
    <property type="match status" value="1"/>
</dbReference>
<evidence type="ECO:0000256" key="4">
    <source>
        <dbReference type="ARBA" id="ARBA00022692"/>
    </source>
</evidence>
<feature type="domain" description="ABC transmembrane type-1" evidence="8">
    <location>
        <begin position="83"/>
        <end position="299"/>
    </location>
</feature>
<comment type="similarity">
    <text evidence="7">Belongs to the binding-protein-dependent transport system permease family.</text>
</comment>
<name>A0A7G5C1Q0_9BACL</name>
<dbReference type="InterPro" id="IPR035906">
    <property type="entry name" value="MetI-like_sf"/>
</dbReference>
<gene>
    <name evidence="9" type="ORF">FPL14_19550</name>
</gene>
<organism evidence="9 10">
    <name type="scientific">Cohnella cholangitidis</name>
    <dbReference type="NCBI Taxonomy" id="2598458"/>
    <lineage>
        <taxon>Bacteria</taxon>
        <taxon>Bacillati</taxon>
        <taxon>Bacillota</taxon>
        <taxon>Bacilli</taxon>
        <taxon>Bacillales</taxon>
        <taxon>Paenibacillaceae</taxon>
        <taxon>Cohnella</taxon>
    </lineage>
</organism>
<evidence type="ECO:0000313" key="9">
    <source>
        <dbReference type="EMBL" id="QMV43134.1"/>
    </source>
</evidence>
<evidence type="ECO:0000256" key="7">
    <source>
        <dbReference type="RuleBase" id="RU363032"/>
    </source>
</evidence>
<evidence type="ECO:0000256" key="3">
    <source>
        <dbReference type="ARBA" id="ARBA00022475"/>
    </source>
</evidence>
<dbReference type="Pfam" id="PF00528">
    <property type="entry name" value="BPD_transp_1"/>
    <property type="match status" value="1"/>
</dbReference>
<dbReference type="KEGG" id="cchl:FPL14_19550"/>
<feature type="transmembrane region" description="Helical" evidence="7">
    <location>
        <begin position="228"/>
        <end position="251"/>
    </location>
</feature>
<dbReference type="Proteomes" id="UP000515679">
    <property type="component" value="Chromosome"/>
</dbReference>
<reference evidence="9 10" key="1">
    <citation type="submission" date="2019-07" db="EMBL/GenBank/DDBJ databases">
        <authorList>
            <person name="Kim J.K."/>
            <person name="Cheong H.-M."/>
            <person name="Choi Y."/>
            <person name="Hwang K.J."/>
            <person name="Lee S."/>
            <person name="Choi C."/>
        </authorList>
    </citation>
    <scope>NUCLEOTIDE SEQUENCE [LARGE SCALE GENOMIC DNA]</scope>
    <source>
        <strain evidence="9 10">KS 22</strain>
    </source>
</reference>
<keyword evidence="4 7" id="KW-0812">Transmembrane</keyword>
<feature type="transmembrane region" description="Helical" evidence="7">
    <location>
        <begin position="118"/>
        <end position="138"/>
    </location>
</feature>
<dbReference type="Gene3D" id="1.10.3720.10">
    <property type="entry name" value="MetI-like"/>
    <property type="match status" value="1"/>
</dbReference>
<dbReference type="PANTHER" id="PTHR30193">
    <property type="entry name" value="ABC TRANSPORTER PERMEASE PROTEIN"/>
    <property type="match status" value="1"/>
</dbReference>
<keyword evidence="5 7" id="KW-1133">Transmembrane helix</keyword>
<dbReference type="InterPro" id="IPR051393">
    <property type="entry name" value="ABC_transporter_permease"/>
</dbReference>
<feature type="transmembrane region" description="Helical" evidence="7">
    <location>
        <begin position="26"/>
        <end position="48"/>
    </location>
</feature>
<keyword evidence="6 7" id="KW-0472">Membrane</keyword>
<dbReference type="PROSITE" id="PS50928">
    <property type="entry name" value="ABC_TM1"/>
    <property type="match status" value="1"/>
</dbReference>
<dbReference type="SUPFAM" id="SSF161098">
    <property type="entry name" value="MetI-like"/>
    <property type="match status" value="1"/>
</dbReference>